<dbReference type="RefSeq" id="WP_084274823.1">
    <property type="nucleotide sequence ID" value="NZ_AP026671.1"/>
</dbReference>
<dbReference type="STRING" id="1069081.SAMN05660197_0302"/>
<accession>A0A1W1WQI7</accession>
<proteinExistence type="predicted"/>
<keyword evidence="2" id="KW-1185">Reference proteome</keyword>
<gene>
    <name evidence="1" type="ORF">SAMN05660197_0302</name>
</gene>
<reference evidence="2" key="1">
    <citation type="submission" date="2017-04" db="EMBL/GenBank/DDBJ databases">
        <authorList>
            <person name="Varghese N."/>
            <person name="Submissions S."/>
        </authorList>
    </citation>
    <scope>NUCLEOTIDE SEQUENCE [LARGE SCALE GENOMIC DNA]</scope>
    <source>
        <strain evidence="2">DSM 16512</strain>
    </source>
</reference>
<name>A0A1W1WQI7_9BACT</name>
<organism evidence="1 2">
    <name type="scientific">Nitratiruptor tergarcus DSM 16512</name>
    <dbReference type="NCBI Taxonomy" id="1069081"/>
    <lineage>
        <taxon>Bacteria</taxon>
        <taxon>Pseudomonadati</taxon>
        <taxon>Campylobacterota</taxon>
        <taxon>Epsilonproteobacteria</taxon>
        <taxon>Nautiliales</taxon>
        <taxon>Nitratiruptoraceae</taxon>
        <taxon>Nitratiruptor</taxon>
    </lineage>
</organism>
<dbReference type="AlphaFoldDB" id="A0A1W1WQI7"/>
<sequence length="142" mass="17100">MKRLSIFFFFTFSLFANTQDIEREIYKTIIHSLFPHKHIVLVWSDSDKELFTAIQNVLYTTKPEKADIIFLKKPLPLHSPNLRKKILFVRNYPLLKKYRNWAIGGFFWQKGRPNILFFKNNLTRYRLTLPPSFQKYIDEGIE</sequence>
<dbReference type="OrthoDB" id="15556at2"/>
<protein>
    <submittedName>
        <fullName evidence="1">Uncharacterized protein</fullName>
    </submittedName>
</protein>
<evidence type="ECO:0000313" key="1">
    <source>
        <dbReference type="EMBL" id="SMC08547.1"/>
    </source>
</evidence>
<evidence type="ECO:0000313" key="2">
    <source>
        <dbReference type="Proteomes" id="UP000192602"/>
    </source>
</evidence>
<dbReference type="Proteomes" id="UP000192602">
    <property type="component" value="Unassembled WGS sequence"/>
</dbReference>
<dbReference type="EMBL" id="FWWZ01000001">
    <property type="protein sequence ID" value="SMC08547.1"/>
    <property type="molecule type" value="Genomic_DNA"/>
</dbReference>